<dbReference type="RefSeq" id="WP_013846156.1">
    <property type="nucleotide sequence ID" value="NC_015593.1"/>
</dbReference>
<dbReference type="SUPFAM" id="SSF52096">
    <property type="entry name" value="ClpP/crotonase"/>
    <property type="match status" value="1"/>
</dbReference>
<gene>
    <name evidence="2" type="ORF">Sphch_0183</name>
</gene>
<comment type="similarity">
    <text evidence="1">Belongs to the enoyl-CoA hydratase/isomerase family.</text>
</comment>
<dbReference type="Gene3D" id="1.10.12.10">
    <property type="entry name" value="Lyase 2-enoyl-coa Hydratase, Chain A, domain 2"/>
    <property type="match status" value="1"/>
</dbReference>
<dbReference type="GO" id="GO:0016853">
    <property type="term" value="F:isomerase activity"/>
    <property type="evidence" value="ECO:0007669"/>
    <property type="project" value="UniProtKB-KW"/>
</dbReference>
<dbReference type="EMBL" id="CP002798">
    <property type="protein sequence ID" value="AEG47883.1"/>
    <property type="molecule type" value="Genomic_DNA"/>
</dbReference>
<evidence type="ECO:0000256" key="1">
    <source>
        <dbReference type="ARBA" id="ARBA00005254"/>
    </source>
</evidence>
<dbReference type="AlphaFoldDB" id="F6EUI9"/>
<accession>F6EUI9</accession>
<organism evidence="2 3">
    <name type="scientific">Sphingobium chlorophenolicum L-1</name>
    <dbReference type="NCBI Taxonomy" id="690566"/>
    <lineage>
        <taxon>Bacteria</taxon>
        <taxon>Pseudomonadati</taxon>
        <taxon>Pseudomonadota</taxon>
        <taxon>Alphaproteobacteria</taxon>
        <taxon>Sphingomonadales</taxon>
        <taxon>Sphingomonadaceae</taxon>
        <taxon>Sphingobium</taxon>
    </lineage>
</organism>
<keyword evidence="3" id="KW-1185">Reference proteome</keyword>
<sequence>MSAVSVEIDGAVGKILFTSPEDGNGIDTAFCDSFLAAAEQLGADDAVRAILIASDGRNFSVGANVKTFLGLPSTEFAQLALRMTDTLHPAVERFVSMEKPIITLVQGNAAGAGLGVALLGDICLVTPETRMLVAYPGIGLSPDAGVSYMLPRLVGLRRAQEIIMLEQIIGGADAVRIGLATRLVEADALRSEGLAIASALAQRPTKALGRSKKLLLQSFGADIKKQLDDEAEQITICAGEPHAFEGVNAFIERRKAHFV</sequence>
<dbReference type="InterPro" id="IPR001753">
    <property type="entry name" value="Enoyl-CoA_hydra/iso"/>
</dbReference>
<protein>
    <submittedName>
        <fullName evidence="2">Enoyl-CoA hydratase/isomerase</fullName>
    </submittedName>
</protein>
<dbReference type="InterPro" id="IPR029045">
    <property type="entry name" value="ClpP/crotonase-like_dom_sf"/>
</dbReference>
<name>F6EUI9_SPHCR</name>
<dbReference type="Proteomes" id="UP000007150">
    <property type="component" value="Chromosome 1"/>
</dbReference>
<keyword evidence="2" id="KW-0413">Isomerase</keyword>
<evidence type="ECO:0000313" key="3">
    <source>
        <dbReference type="Proteomes" id="UP000007150"/>
    </source>
</evidence>
<dbReference type="PANTHER" id="PTHR43459">
    <property type="entry name" value="ENOYL-COA HYDRATASE"/>
    <property type="match status" value="1"/>
</dbReference>
<dbReference type="Pfam" id="PF00378">
    <property type="entry name" value="ECH_1"/>
    <property type="match status" value="1"/>
</dbReference>
<evidence type="ECO:0000313" key="2">
    <source>
        <dbReference type="EMBL" id="AEG47883.1"/>
    </source>
</evidence>
<dbReference type="Gene3D" id="3.90.226.10">
    <property type="entry name" value="2-enoyl-CoA Hydratase, Chain A, domain 1"/>
    <property type="match status" value="1"/>
</dbReference>
<reference evidence="2 3" key="1">
    <citation type="submission" date="2011-05" db="EMBL/GenBank/DDBJ databases">
        <title>Complete sequence of chromosome 1 of Sphingobium chlorophenolicum L-1.</title>
        <authorList>
            <consortium name="US DOE Joint Genome Institute"/>
            <person name="Lucas S."/>
            <person name="Han J."/>
            <person name="Lapidus A."/>
            <person name="Cheng J.-F."/>
            <person name="Goodwin L."/>
            <person name="Pitluck S."/>
            <person name="Peters L."/>
            <person name="Daligault H."/>
            <person name="Han C."/>
            <person name="Tapia R."/>
            <person name="Land M."/>
            <person name="Hauser L."/>
            <person name="Kyrpides N."/>
            <person name="Ivanova N."/>
            <person name="Pagani I."/>
            <person name="Turner P."/>
            <person name="Copley S."/>
            <person name="Woyke T."/>
        </authorList>
    </citation>
    <scope>NUCLEOTIDE SEQUENCE [LARGE SCALE GENOMIC DNA]</scope>
    <source>
        <strain evidence="2 3">L-1</strain>
    </source>
</reference>
<dbReference type="HOGENOM" id="CLU_009834_7_2_5"/>
<dbReference type="KEGG" id="sch:Sphch_0183"/>
<dbReference type="CDD" id="cd06558">
    <property type="entry name" value="crotonase-like"/>
    <property type="match status" value="1"/>
</dbReference>
<dbReference type="PANTHER" id="PTHR43459:SF1">
    <property type="entry name" value="EG:BACN32G11.4 PROTEIN"/>
    <property type="match status" value="1"/>
</dbReference>
<proteinExistence type="inferred from homology"/>
<dbReference type="InterPro" id="IPR014748">
    <property type="entry name" value="Enoyl-CoA_hydra_C"/>
</dbReference>
<dbReference type="STRING" id="690566.Sphch_0183"/>